<dbReference type="AlphaFoldDB" id="D5C0D3"/>
<evidence type="ECO:0000256" key="2">
    <source>
        <dbReference type="ARBA" id="ARBA00022695"/>
    </source>
</evidence>
<dbReference type="InterPro" id="IPR050065">
    <property type="entry name" value="GlmU-like"/>
</dbReference>
<dbReference type="Proteomes" id="UP000001844">
    <property type="component" value="Chromosome"/>
</dbReference>
<evidence type="ECO:0000256" key="1">
    <source>
        <dbReference type="ARBA" id="ARBA00022679"/>
    </source>
</evidence>
<sequence>MRALILAAGRGKRLADSHDHPKCLLEFEGQSLLERHLLILTQLGVQDIAIAVGYKAEQVEQALDTLIFLPRPQTVCNADFNQGSIVSLWTLRDQLRAGGEIFLMDADVLYDYRLGQRLLQSPHRNCFLLDRHLEPGEEPVKLCLRNGVLVEFRKQVPTGLRYDIIGESVGFFRFSEEVAHRLADRCQDYMDQSRHEAPHEEAIRDLLLETPERFGVEDITGLPWIEIDFPEDIHQAQNIILPQLEPLKSSPLS</sequence>
<keyword evidence="1" id="KW-0808">Transferase</keyword>
<accession>D5C0D3</accession>
<dbReference type="eggNOG" id="COG1213">
    <property type="taxonomic scope" value="Bacteria"/>
</dbReference>
<dbReference type="PANTHER" id="PTHR43584:SF8">
    <property type="entry name" value="N-ACETYLMURAMATE ALPHA-1-PHOSPHATE URIDYLYLTRANSFERASE"/>
    <property type="match status" value="1"/>
</dbReference>
<dbReference type="Pfam" id="PF12804">
    <property type="entry name" value="NTP_transf_3"/>
    <property type="match status" value="1"/>
</dbReference>
<protein>
    <recommendedName>
        <fullName evidence="4">MobA-like NTP transferase domain-containing protein</fullName>
    </recommendedName>
</protein>
<dbReference type="EMBL" id="CP001798">
    <property type="protein sequence ID" value="ADE14459.1"/>
    <property type="molecule type" value="Genomic_DNA"/>
</dbReference>
<proteinExistence type="predicted"/>
<dbReference type="SUPFAM" id="SSF53448">
    <property type="entry name" value="Nucleotide-diphospho-sugar transferases"/>
    <property type="match status" value="1"/>
</dbReference>
<dbReference type="InterPro" id="IPR025877">
    <property type="entry name" value="MobA-like_NTP_Trfase"/>
</dbReference>
<keyword evidence="2" id="KW-0548">Nucleotidyltransferase</keyword>
<dbReference type="Gene3D" id="3.90.550.10">
    <property type="entry name" value="Spore Coat Polysaccharide Biosynthesis Protein SpsA, Chain A"/>
    <property type="match status" value="1"/>
</dbReference>
<organism evidence="5 6">
    <name type="scientific">Nitrosococcus halophilus (strain Nc4)</name>
    <dbReference type="NCBI Taxonomy" id="472759"/>
    <lineage>
        <taxon>Bacteria</taxon>
        <taxon>Pseudomonadati</taxon>
        <taxon>Pseudomonadota</taxon>
        <taxon>Gammaproteobacteria</taxon>
        <taxon>Chromatiales</taxon>
        <taxon>Chromatiaceae</taxon>
        <taxon>Nitrosococcus</taxon>
    </lineage>
</organism>
<dbReference type="KEGG" id="nhl:Nhal_1307"/>
<dbReference type="RefSeq" id="WP_013032350.1">
    <property type="nucleotide sequence ID" value="NC_013960.1"/>
</dbReference>
<feature type="domain" description="MobA-like NTP transferase" evidence="4">
    <location>
        <begin position="3"/>
        <end position="140"/>
    </location>
</feature>
<dbReference type="OrthoDB" id="9788272at2"/>
<evidence type="ECO:0000313" key="5">
    <source>
        <dbReference type="EMBL" id="ADE14459.1"/>
    </source>
</evidence>
<dbReference type="InterPro" id="IPR029044">
    <property type="entry name" value="Nucleotide-diphossugar_trans"/>
</dbReference>
<evidence type="ECO:0000259" key="4">
    <source>
        <dbReference type="Pfam" id="PF12804"/>
    </source>
</evidence>
<evidence type="ECO:0000256" key="3">
    <source>
        <dbReference type="ARBA" id="ARBA00022842"/>
    </source>
</evidence>
<keyword evidence="6" id="KW-1185">Reference proteome</keyword>
<evidence type="ECO:0000313" key="6">
    <source>
        <dbReference type="Proteomes" id="UP000001844"/>
    </source>
</evidence>
<dbReference type="GO" id="GO:0016779">
    <property type="term" value="F:nucleotidyltransferase activity"/>
    <property type="evidence" value="ECO:0007669"/>
    <property type="project" value="UniProtKB-KW"/>
</dbReference>
<dbReference type="STRING" id="472759.Nhal_1307"/>
<reference evidence="6" key="1">
    <citation type="submission" date="2010-04" db="EMBL/GenBank/DDBJ databases">
        <title>Complete genome sequence of Nitrosococcus halophilus Nc4, a salt-adapted, aerobic obligate ammonia-oxidizing sulfur purple bacterium.</title>
        <authorList>
            <consortium name="US DOE Joint Genome Institute"/>
            <person name="Campbell M.A."/>
            <person name="Malfatti S.A."/>
            <person name="Chain P.S.G."/>
            <person name="Heidelberg J.F."/>
            <person name="Ward B.B."/>
            <person name="Klotz M.G."/>
        </authorList>
    </citation>
    <scope>NUCLEOTIDE SEQUENCE [LARGE SCALE GENOMIC DNA]</scope>
    <source>
        <strain evidence="6">Nc4</strain>
    </source>
</reference>
<gene>
    <name evidence="5" type="ordered locus">Nhal_1307</name>
</gene>
<keyword evidence="3" id="KW-0460">Magnesium</keyword>
<dbReference type="PANTHER" id="PTHR43584">
    <property type="entry name" value="NUCLEOTIDYL TRANSFERASE"/>
    <property type="match status" value="1"/>
</dbReference>
<name>D5C0D3_NITHN</name>
<dbReference type="HOGENOM" id="CLU_029499_5_0_6"/>
<dbReference type="CDD" id="cd02523">
    <property type="entry name" value="PC_cytidylyltransferase"/>
    <property type="match status" value="1"/>
</dbReference>